<dbReference type="InterPro" id="IPR007892">
    <property type="entry name" value="CHASE4"/>
</dbReference>
<keyword evidence="5" id="KW-1185">Reference proteome</keyword>
<evidence type="ECO:0000259" key="2">
    <source>
        <dbReference type="PROSITE" id="PS50883"/>
    </source>
</evidence>
<dbReference type="Pfam" id="PF05228">
    <property type="entry name" value="CHASE4"/>
    <property type="match status" value="1"/>
</dbReference>
<dbReference type="SMART" id="SM00052">
    <property type="entry name" value="EAL"/>
    <property type="match status" value="1"/>
</dbReference>
<dbReference type="Gene3D" id="3.20.20.450">
    <property type="entry name" value="EAL domain"/>
    <property type="match status" value="1"/>
</dbReference>
<dbReference type="FunFam" id="3.30.70.270:FF:000001">
    <property type="entry name" value="Diguanylate cyclase domain protein"/>
    <property type="match status" value="1"/>
</dbReference>
<dbReference type="InterPro" id="IPR052155">
    <property type="entry name" value="Biofilm_reg_signaling"/>
</dbReference>
<dbReference type="Pfam" id="PF00990">
    <property type="entry name" value="GGDEF"/>
    <property type="match status" value="1"/>
</dbReference>
<dbReference type="GO" id="GO:0003824">
    <property type="term" value="F:catalytic activity"/>
    <property type="evidence" value="ECO:0007669"/>
    <property type="project" value="UniProtKB-ARBA"/>
</dbReference>
<feature type="transmembrane region" description="Helical" evidence="1">
    <location>
        <begin position="12"/>
        <end position="33"/>
    </location>
</feature>
<dbReference type="InterPro" id="IPR035919">
    <property type="entry name" value="EAL_sf"/>
</dbReference>
<evidence type="ECO:0000259" key="3">
    <source>
        <dbReference type="PROSITE" id="PS50887"/>
    </source>
</evidence>
<comment type="caution">
    <text evidence="4">The sequence shown here is derived from an EMBL/GenBank/DDBJ whole genome shotgun (WGS) entry which is preliminary data.</text>
</comment>
<reference evidence="4" key="1">
    <citation type="journal article" date="2014" name="Int. J. Syst. Evol. Microbiol.">
        <title>Complete genome sequence of Corynebacterium casei LMG S-19264T (=DSM 44701T), isolated from a smear-ripened cheese.</title>
        <authorList>
            <consortium name="US DOE Joint Genome Institute (JGI-PGF)"/>
            <person name="Walter F."/>
            <person name="Albersmeier A."/>
            <person name="Kalinowski J."/>
            <person name="Ruckert C."/>
        </authorList>
    </citation>
    <scope>NUCLEOTIDE SEQUENCE</scope>
    <source>
        <strain evidence="4">KCTC 42249</strain>
    </source>
</reference>
<dbReference type="PROSITE" id="PS50887">
    <property type="entry name" value="GGDEF"/>
    <property type="match status" value="1"/>
</dbReference>
<dbReference type="NCBIfam" id="TIGR00254">
    <property type="entry name" value="GGDEF"/>
    <property type="match status" value="1"/>
</dbReference>
<dbReference type="CDD" id="cd01948">
    <property type="entry name" value="EAL"/>
    <property type="match status" value="1"/>
</dbReference>
<feature type="transmembrane region" description="Helical" evidence="1">
    <location>
        <begin position="254"/>
        <end position="274"/>
    </location>
</feature>
<dbReference type="RefSeq" id="WP_189502887.1">
    <property type="nucleotide sequence ID" value="NZ_BMZQ01000001.1"/>
</dbReference>
<dbReference type="EMBL" id="BMZQ01000001">
    <property type="protein sequence ID" value="GHD11987.1"/>
    <property type="molecule type" value="Genomic_DNA"/>
</dbReference>
<dbReference type="PROSITE" id="PS50883">
    <property type="entry name" value="EAL"/>
    <property type="match status" value="1"/>
</dbReference>
<feature type="domain" description="GGDEF" evidence="3">
    <location>
        <begin position="324"/>
        <end position="457"/>
    </location>
</feature>
<organism evidence="4 5">
    <name type="scientific">Tianweitania populi</name>
    <dbReference type="NCBI Taxonomy" id="1607949"/>
    <lineage>
        <taxon>Bacteria</taxon>
        <taxon>Pseudomonadati</taxon>
        <taxon>Pseudomonadota</taxon>
        <taxon>Alphaproteobacteria</taxon>
        <taxon>Hyphomicrobiales</taxon>
        <taxon>Phyllobacteriaceae</taxon>
        <taxon>Tianweitania</taxon>
    </lineage>
</organism>
<dbReference type="CDD" id="cd01949">
    <property type="entry name" value="GGDEF"/>
    <property type="match status" value="1"/>
</dbReference>
<dbReference type="Pfam" id="PF00563">
    <property type="entry name" value="EAL"/>
    <property type="match status" value="1"/>
</dbReference>
<dbReference type="InterPro" id="IPR029787">
    <property type="entry name" value="Nucleotide_cyclase"/>
</dbReference>
<evidence type="ECO:0000256" key="1">
    <source>
        <dbReference type="SAM" id="Phobius"/>
    </source>
</evidence>
<dbReference type="SUPFAM" id="SSF141868">
    <property type="entry name" value="EAL domain-like"/>
    <property type="match status" value="1"/>
</dbReference>
<dbReference type="AlphaFoldDB" id="A0A8J3GKB6"/>
<accession>A0A8J3GKB6</accession>
<name>A0A8J3GKB6_9HYPH</name>
<dbReference type="Gene3D" id="3.30.70.270">
    <property type="match status" value="1"/>
</dbReference>
<dbReference type="SUPFAM" id="SSF55073">
    <property type="entry name" value="Nucleotide cyclase"/>
    <property type="match status" value="1"/>
</dbReference>
<reference evidence="4" key="2">
    <citation type="submission" date="2020-09" db="EMBL/GenBank/DDBJ databases">
        <authorList>
            <person name="Sun Q."/>
            <person name="Kim S."/>
        </authorList>
    </citation>
    <scope>NUCLEOTIDE SEQUENCE</scope>
    <source>
        <strain evidence="4">KCTC 42249</strain>
    </source>
</reference>
<evidence type="ECO:0000313" key="5">
    <source>
        <dbReference type="Proteomes" id="UP000630142"/>
    </source>
</evidence>
<sequence length="725" mass="79858">MPARKRVAIQIRTIIGAVVVSVMALAALGFYAVSRVDQDSLDRQNHLAFNALAAERADFRRQQQIATATPEAWIFARSNNQSWLDRNLGTRLSTDFGHDRIYIVDAQGKPIYGMENGTRLEPSQIHVPPAIAVSIHNAQQGALRSATVSRPIAADTIMLDGLPAMVSIVTMAPNWTNTRPTPRASFLHVSVKYLDAELIKRMGDQFRLNSSHFERVGDHDPEHSRIPIVSSNNTLLGYIAWDPIKPASSLINHLMPALTAVAAVIALVLAFLLYRFRRATLQLQESESGAQHLALHDPLTDLPNRTLFNDRLRLALLSLADGKTKTALLYLDLDHFKHINDTLGHPTGDELVRQVARRLEALVRKHDTVARLGGDEFGIVLERINDICVITRVAERLVASMARPFDLSGEIVHIGASVGVVVAPDAGADAEDLRRKADIALYEAKKNGRSRYQMFTAGMDELLVRRRRIESELRSALQTGEGLALAFQPIMAADGRTILGAEALTRWHHPIHGAIPTAQFVSIAEQRGLIGELGSWVAKSAIAFLATSNLPWVAINVSPSELRDPDFANQLLALLADHDVSPSRLQVEITEGVLLEGKRAVSTVLRTLHNAGVAIALDDFGTGYSSLGYLRRHTIDKLKIDRTFIRELGRSPEDDAIVKAVIDLAKALKLKVTAEGVETKTQFARTVDLGCLEFQGFLFSEPLPAEELRRTFDHPAPRLVVDRLA</sequence>
<evidence type="ECO:0000313" key="4">
    <source>
        <dbReference type="EMBL" id="GHD11987.1"/>
    </source>
</evidence>
<feature type="domain" description="EAL" evidence="2">
    <location>
        <begin position="466"/>
        <end position="716"/>
    </location>
</feature>
<dbReference type="SMART" id="SM00267">
    <property type="entry name" value="GGDEF"/>
    <property type="match status" value="1"/>
</dbReference>
<protein>
    <submittedName>
        <fullName evidence="4">Bifunctional diguanylate cyclase/phosphodiesterase</fullName>
    </submittedName>
</protein>
<keyword evidence="1" id="KW-0812">Transmembrane</keyword>
<dbReference type="InterPro" id="IPR000160">
    <property type="entry name" value="GGDEF_dom"/>
</dbReference>
<dbReference type="InterPro" id="IPR001633">
    <property type="entry name" value="EAL_dom"/>
</dbReference>
<dbReference type="InterPro" id="IPR043128">
    <property type="entry name" value="Rev_trsase/Diguanyl_cyclase"/>
</dbReference>
<keyword evidence="1" id="KW-1133">Transmembrane helix</keyword>
<dbReference type="Proteomes" id="UP000630142">
    <property type="component" value="Unassembled WGS sequence"/>
</dbReference>
<dbReference type="PANTHER" id="PTHR44757">
    <property type="entry name" value="DIGUANYLATE CYCLASE DGCP"/>
    <property type="match status" value="1"/>
</dbReference>
<dbReference type="PANTHER" id="PTHR44757:SF2">
    <property type="entry name" value="BIOFILM ARCHITECTURE MAINTENANCE PROTEIN MBAA"/>
    <property type="match status" value="1"/>
</dbReference>
<gene>
    <name evidence="4" type="ORF">GCM10016234_15730</name>
</gene>
<keyword evidence="1" id="KW-0472">Membrane</keyword>
<proteinExistence type="predicted"/>